<dbReference type="Proteomes" id="UP000176562">
    <property type="component" value="Chromosome"/>
</dbReference>
<keyword evidence="9" id="KW-1185">Reference proteome</keyword>
<gene>
    <name evidence="6" type="primary">nnrD</name>
    <name evidence="8" type="ORF">LPB142_07880</name>
</gene>
<dbReference type="RefSeq" id="WP_071166039.1">
    <property type="nucleotide sequence ID" value="NZ_CP017781.1"/>
</dbReference>
<comment type="cofactor">
    <cofactor evidence="6">
        <name>Mg(2+)</name>
        <dbReference type="ChEBI" id="CHEBI:18420"/>
    </cofactor>
</comment>
<dbReference type="Pfam" id="PF01256">
    <property type="entry name" value="Carb_kinase"/>
    <property type="match status" value="1"/>
</dbReference>
<evidence type="ECO:0000256" key="3">
    <source>
        <dbReference type="ARBA" id="ARBA00022857"/>
    </source>
</evidence>
<dbReference type="CDD" id="cd01171">
    <property type="entry name" value="YXKO-related"/>
    <property type="match status" value="1"/>
</dbReference>
<evidence type="ECO:0000313" key="9">
    <source>
        <dbReference type="Proteomes" id="UP000176562"/>
    </source>
</evidence>
<feature type="binding site" evidence="6">
    <location>
        <position position="104"/>
    </location>
    <ligand>
        <name>(6S)-NADPHX</name>
        <dbReference type="ChEBI" id="CHEBI:64076"/>
    </ligand>
</feature>
<name>A0A1D9MBM8_9RHOB</name>
<feature type="binding site" evidence="6">
    <location>
        <position position="41"/>
    </location>
    <ligand>
        <name>(6S)-NADPHX</name>
        <dbReference type="ChEBI" id="CHEBI:64076"/>
    </ligand>
</feature>
<keyword evidence="3 6" id="KW-0521">NADP</keyword>
<feature type="domain" description="YjeF C-terminal" evidence="7">
    <location>
        <begin position="6"/>
        <end position="283"/>
    </location>
</feature>
<comment type="catalytic activity">
    <reaction evidence="6">
        <text>(6S)-NADPHX + ADP = AMP + phosphate + NADPH + H(+)</text>
        <dbReference type="Rhea" id="RHEA:32235"/>
        <dbReference type="ChEBI" id="CHEBI:15378"/>
        <dbReference type="ChEBI" id="CHEBI:43474"/>
        <dbReference type="ChEBI" id="CHEBI:57783"/>
        <dbReference type="ChEBI" id="CHEBI:64076"/>
        <dbReference type="ChEBI" id="CHEBI:456215"/>
        <dbReference type="ChEBI" id="CHEBI:456216"/>
        <dbReference type="EC" id="4.2.1.136"/>
    </reaction>
</comment>
<dbReference type="InterPro" id="IPR000631">
    <property type="entry name" value="CARKD"/>
</dbReference>
<dbReference type="HAMAP" id="MF_01965">
    <property type="entry name" value="NADHX_dehydratase"/>
    <property type="match status" value="1"/>
</dbReference>
<dbReference type="KEGG" id="rhp:LPB142_07880"/>
<dbReference type="AlphaFoldDB" id="A0A1D9MBM8"/>
<keyword evidence="4 6" id="KW-0520">NAD</keyword>
<evidence type="ECO:0000256" key="2">
    <source>
        <dbReference type="ARBA" id="ARBA00022840"/>
    </source>
</evidence>
<evidence type="ECO:0000259" key="7">
    <source>
        <dbReference type="PROSITE" id="PS51383"/>
    </source>
</evidence>
<dbReference type="NCBIfam" id="TIGR00196">
    <property type="entry name" value="yjeF_cterm"/>
    <property type="match status" value="1"/>
</dbReference>
<dbReference type="InterPro" id="IPR029056">
    <property type="entry name" value="Ribokinase-like"/>
</dbReference>
<keyword evidence="5 6" id="KW-0456">Lyase</keyword>
<sequence>MIRPIELTEPLRAALMKPEAAHKYSHGHVLVLAGGAGNGGAARLAARAALRVGAGLVTLAAPQVAFAEHAAQLTAIMLRTLPDAYSLRGMLADRRLSALCLGPGLGLARAQEMVPAALWGRRPTVLDADALSSFAEDPQLLFNALHAETVLTPHLGEFARLFPDLAEGLAEAPLERRIAATEAAAARTGAVVLLKGAQTVIAKPGGETALHDATGPRAAPWLATAGAGDVLAGLIAGLMARGMAPFDAAGAGAWLHVEAARSFGPGLIAEDLPEELPKVFRALKL</sequence>
<dbReference type="PROSITE" id="PS51383">
    <property type="entry name" value="YJEF_C_3"/>
    <property type="match status" value="1"/>
</dbReference>
<dbReference type="GO" id="GO:0110051">
    <property type="term" value="P:metabolite repair"/>
    <property type="evidence" value="ECO:0007669"/>
    <property type="project" value="TreeGrafter"/>
</dbReference>
<accession>A0A1D9MBM8</accession>
<dbReference type="EMBL" id="CP017781">
    <property type="protein sequence ID" value="AOZ69247.1"/>
    <property type="molecule type" value="Genomic_DNA"/>
</dbReference>
<protein>
    <recommendedName>
        <fullName evidence="6">ADP-dependent (S)-NAD(P)H-hydrate dehydratase</fullName>
        <ecNumber evidence="6">4.2.1.136</ecNumber>
    </recommendedName>
    <alternativeName>
        <fullName evidence="6">ADP-dependent NAD(P)HX dehydratase</fullName>
    </alternativeName>
</protein>
<reference evidence="8 9" key="1">
    <citation type="submission" date="2016-10" db="EMBL/GenBank/DDBJ databases">
        <title>Rhodobacter sp. LPB0142, isolated from sea water.</title>
        <authorList>
            <person name="Kim E."/>
            <person name="Yi H."/>
        </authorList>
    </citation>
    <scope>NUCLEOTIDE SEQUENCE [LARGE SCALE GENOMIC DNA]</scope>
    <source>
        <strain evidence="8 9">LPB0142</strain>
    </source>
</reference>
<dbReference type="InterPro" id="IPR017953">
    <property type="entry name" value="Carbohydrate_kinase_pred_CS"/>
</dbReference>
<dbReference type="PANTHER" id="PTHR12592:SF0">
    <property type="entry name" value="ATP-DEPENDENT (S)-NAD(P)H-HYDRATE DEHYDRATASE"/>
    <property type="match status" value="1"/>
</dbReference>
<feature type="binding site" evidence="6">
    <location>
        <position position="154"/>
    </location>
    <ligand>
        <name>(6S)-NADPHX</name>
        <dbReference type="ChEBI" id="CHEBI:64076"/>
    </ligand>
</feature>
<dbReference type="PROSITE" id="PS01050">
    <property type="entry name" value="YJEF_C_2"/>
    <property type="match status" value="1"/>
</dbReference>
<keyword evidence="2 6" id="KW-0067">ATP-binding</keyword>
<comment type="function">
    <text evidence="6">Catalyzes the dehydration of the S-form of NAD(P)HX at the expense of ADP, which is converted to AMP. Together with NAD(P)HX epimerase, which catalyzes the epimerization of the S- and R-forms, the enzyme allows the repair of both epimers of NAD(P)HX, a damaged form of NAD(P)H that is a result of enzymatic or heat-dependent hydration.</text>
</comment>
<dbReference type="GO" id="GO:0052855">
    <property type="term" value="F:ADP-dependent NAD(P)H-hydrate dehydratase activity"/>
    <property type="evidence" value="ECO:0007669"/>
    <property type="project" value="UniProtKB-UniRule"/>
</dbReference>
<feature type="binding site" evidence="6">
    <location>
        <position position="229"/>
    </location>
    <ligand>
        <name>(6S)-NADPHX</name>
        <dbReference type="ChEBI" id="CHEBI:64076"/>
    </ligand>
</feature>
<feature type="binding site" evidence="6">
    <location>
        <begin position="195"/>
        <end position="199"/>
    </location>
    <ligand>
        <name>AMP</name>
        <dbReference type="ChEBI" id="CHEBI:456215"/>
    </ligand>
</feature>
<organism evidence="8 9">
    <name type="scientific">Rhodobacter xanthinilyticus</name>
    <dbReference type="NCBI Taxonomy" id="1850250"/>
    <lineage>
        <taxon>Bacteria</taxon>
        <taxon>Pseudomonadati</taxon>
        <taxon>Pseudomonadota</taxon>
        <taxon>Alphaproteobacteria</taxon>
        <taxon>Rhodobacterales</taxon>
        <taxon>Rhodobacter group</taxon>
        <taxon>Rhodobacter</taxon>
    </lineage>
</organism>
<evidence type="ECO:0000256" key="1">
    <source>
        <dbReference type="ARBA" id="ARBA00022741"/>
    </source>
</evidence>
<feature type="binding site" evidence="6">
    <location>
        <position position="228"/>
    </location>
    <ligand>
        <name>AMP</name>
        <dbReference type="ChEBI" id="CHEBI:456215"/>
    </ligand>
</feature>
<evidence type="ECO:0000256" key="6">
    <source>
        <dbReference type="HAMAP-Rule" id="MF_01965"/>
    </source>
</evidence>
<evidence type="ECO:0000256" key="4">
    <source>
        <dbReference type="ARBA" id="ARBA00023027"/>
    </source>
</evidence>
<evidence type="ECO:0000313" key="8">
    <source>
        <dbReference type="EMBL" id="AOZ69247.1"/>
    </source>
</evidence>
<comment type="subunit">
    <text evidence="6">Homotetramer.</text>
</comment>
<dbReference type="GO" id="GO:0046496">
    <property type="term" value="P:nicotinamide nucleotide metabolic process"/>
    <property type="evidence" value="ECO:0007669"/>
    <property type="project" value="UniProtKB-UniRule"/>
</dbReference>
<dbReference type="STRING" id="1850250.LPB142_07880"/>
<keyword evidence="1 6" id="KW-0547">Nucleotide-binding</keyword>
<dbReference type="GO" id="GO:0005524">
    <property type="term" value="F:ATP binding"/>
    <property type="evidence" value="ECO:0007669"/>
    <property type="project" value="UniProtKB-KW"/>
</dbReference>
<evidence type="ECO:0000256" key="5">
    <source>
        <dbReference type="ARBA" id="ARBA00023239"/>
    </source>
</evidence>
<dbReference type="GO" id="GO:0052856">
    <property type="term" value="F:NAD(P)HX epimerase activity"/>
    <property type="evidence" value="ECO:0007669"/>
    <property type="project" value="TreeGrafter"/>
</dbReference>
<dbReference type="Gene3D" id="3.40.1190.20">
    <property type="match status" value="1"/>
</dbReference>
<comment type="similarity">
    <text evidence="6">Belongs to the NnrD/CARKD family.</text>
</comment>
<dbReference type="EC" id="4.2.1.136" evidence="6"/>
<proteinExistence type="inferred from homology"/>
<comment type="catalytic activity">
    <reaction evidence="6">
        <text>(6S)-NADHX + ADP = AMP + phosphate + NADH + H(+)</text>
        <dbReference type="Rhea" id="RHEA:32223"/>
        <dbReference type="ChEBI" id="CHEBI:15378"/>
        <dbReference type="ChEBI" id="CHEBI:43474"/>
        <dbReference type="ChEBI" id="CHEBI:57945"/>
        <dbReference type="ChEBI" id="CHEBI:64074"/>
        <dbReference type="ChEBI" id="CHEBI:456215"/>
        <dbReference type="ChEBI" id="CHEBI:456216"/>
        <dbReference type="EC" id="4.2.1.136"/>
    </reaction>
</comment>
<dbReference type="SUPFAM" id="SSF53613">
    <property type="entry name" value="Ribokinase-like"/>
    <property type="match status" value="1"/>
</dbReference>
<dbReference type="PANTHER" id="PTHR12592">
    <property type="entry name" value="ATP-DEPENDENT (S)-NAD(P)H-HYDRATE DEHYDRATASE FAMILY MEMBER"/>
    <property type="match status" value="1"/>
</dbReference>